<evidence type="ECO:0000313" key="1">
    <source>
        <dbReference type="EMBL" id="KFI91541.1"/>
    </source>
</evidence>
<sequence>MNPVDAAARHDDMLTAQLGLDLPGPVHPAAIPPHALHIRLMGVGPLGFGVFEHPVVGGLRDAEDPGYRAAAGVGPYDLYFRANTGAACSETSTFISS</sequence>
<dbReference type="Proteomes" id="UP000029066">
    <property type="component" value="Unassembled WGS sequence"/>
</dbReference>
<name>A0A087D7P1_9BIFI</name>
<proteinExistence type="predicted"/>
<accession>A0A087D7P1</accession>
<gene>
    <name evidence="1" type="ORF">BISA_2296</name>
</gene>
<reference evidence="1 2" key="1">
    <citation type="submission" date="2014-03" db="EMBL/GenBank/DDBJ databases">
        <title>Genomics of Bifidobacteria.</title>
        <authorList>
            <person name="Ventura M."/>
            <person name="Milani C."/>
            <person name="Lugli G.A."/>
        </authorList>
    </citation>
    <scope>NUCLEOTIDE SEQUENCE [LARGE SCALE GENOMIC DNA]</scope>
    <source>
        <strain evidence="1 2">DSM 23967</strain>
    </source>
</reference>
<dbReference type="EMBL" id="JGZN01000015">
    <property type="protein sequence ID" value="KFI91541.1"/>
    <property type="molecule type" value="Genomic_DNA"/>
</dbReference>
<protein>
    <submittedName>
        <fullName evidence="1">Uncharacterized protein</fullName>
    </submittedName>
</protein>
<dbReference type="AlphaFoldDB" id="A0A087D7P1"/>
<evidence type="ECO:0000313" key="2">
    <source>
        <dbReference type="Proteomes" id="UP000029066"/>
    </source>
</evidence>
<comment type="caution">
    <text evidence="1">The sequence shown here is derived from an EMBL/GenBank/DDBJ whole genome shotgun (WGS) entry which is preliminary data.</text>
</comment>
<organism evidence="1 2">
    <name type="scientific">Bifidobacterium saguini DSM 23967</name>
    <dbReference type="NCBI Taxonomy" id="1437607"/>
    <lineage>
        <taxon>Bacteria</taxon>
        <taxon>Bacillati</taxon>
        <taxon>Actinomycetota</taxon>
        <taxon>Actinomycetes</taxon>
        <taxon>Bifidobacteriales</taxon>
        <taxon>Bifidobacteriaceae</taxon>
        <taxon>Bifidobacterium</taxon>
    </lineage>
</organism>